<proteinExistence type="predicted"/>
<dbReference type="Proteomes" id="UP000192578">
    <property type="component" value="Unassembled WGS sequence"/>
</dbReference>
<protein>
    <submittedName>
        <fullName evidence="2">Uncharacterized protein</fullName>
    </submittedName>
</protein>
<feature type="region of interest" description="Disordered" evidence="1">
    <location>
        <begin position="226"/>
        <end position="245"/>
    </location>
</feature>
<sequence>MQAATHHSKQNSAASYSARPRETPFLINTLRNYSVIILFINMYRGNEDRDDDRYGIRGDYFGKSSCNDRGLNYRGDYPRSGAQYGQGRHGFSGDRDRDYSFGQDQRPWSCTPCHQQNGYGAGGANEFISDRYGIDRYGVPGQGAYSERYGLSGQFQQGEHGGGHCGDRCGYNGQPRWGDRCGNRYVGDRSCDYRDCGFYGQQQQPSSRGGQVSAFYGGVGVGGQDGGGHSDNYNRFRGGNFPSGR</sequence>
<dbReference type="AlphaFoldDB" id="A0A1W0XAD3"/>
<reference evidence="3" key="1">
    <citation type="submission" date="2017-01" db="EMBL/GenBank/DDBJ databases">
        <title>Comparative genomics of anhydrobiosis in the tardigrade Hypsibius dujardini.</title>
        <authorList>
            <person name="Yoshida Y."/>
            <person name="Koutsovoulos G."/>
            <person name="Laetsch D."/>
            <person name="Stevens L."/>
            <person name="Kumar S."/>
            <person name="Horikawa D."/>
            <person name="Ishino K."/>
            <person name="Komine S."/>
            <person name="Tomita M."/>
            <person name="Blaxter M."/>
            <person name="Arakawa K."/>
        </authorList>
    </citation>
    <scope>NUCLEOTIDE SEQUENCE [LARGE SCALE GENOMIC DNA]</scope>
    <source>
        <strain evidence="3">Z151</strain>
    </source>
</reference>
<dbReference type="EMBL" id="MTYJ01000007">
    <property type="protein sequence ID" value="OQV24231.1"/>
    <property type="molecule type" value="Genomic_DNA"/>
</dbReference>
<evidence type="ECO:0000313" key="2">
    <source>
        <dbReference type="EMBL" id="OQV24231.1"/>
    </source>
</evidence>
<evidence type="ECO:0000313" key="3">
    <source>
        <dbReference type="Proteomes" id="UP000192578"/>
    </source>
</evidence>
<organism evidence="2 3">
    <name type="scientific">Hypsibius exemplaris</name>
    <name type="common">Freshwater tardigrade</name>
    <dbReference type="NCBI Taxonomy" id="2072580"/>
    <lineage>
        <taxon>Eukaryota</taxon>
        <taxon>Metazoa</taxon>
        <taxon>Ecdysozoa</taxon>
        <taxon>Tardigrada</taxon>
        <taxon>Eutardigrada</taxon>
        <taxon>Parachela</taxon>
        <taxon>Hypsibioidea</taxon>
        <taxon>Hypsibiidae</taxon>
        <taxon>Hypsibius</taxon>
    </lineage>
</organism>
<comment type="caution">
    <text evidence="2">The sequence shown here is derived from an EMBL/GenBank/DDBJ whole genome shotgun (WGS) entry which is preliminary data.</text>
</comment>
<evidence type="ECO:0000256" key="1">
    <source>
        <dbReference type="SAM" id="MobiDB-lite"/>
    </source>
</evidence>
<name>A0A1W0XAD3_HYPEX</name>
<keyword evidence="3" id="KW-1185">Reference proteome</keyword>
<gene>
    <name evidence="2" type="ORF">BV898_01774</name>
</gene>
<accession>A0A1W0XAD3</accession>